<dbReference type="Pfam" id="PF00534">
    <property type="entry name" value="Glycos_transf_1"/>
    <property type="match status" value="1"/>
</dbReference>
<dbReference type="Proteomes" id="UP001552502">
    <property type="component" value="Unassembled WGS sequence"/>
</dbReference>
<reference evidence="2 5" key="2">
    <citation type="journal article" date="2023" name="Proc. Natl. Acad. Sci. U.S.A.">
        <title>Bacterial tolerance to host-exuded specialized metabolites structures the maize root microbiome.</title>
        <authorList>
            <person name="Thoenen L."/>
            <person name="Giroud C."/>
            <person name="Kreuzer M."/>
            <person name="Waelchli J."/>
            <person name="Gfeller V."/>
            <person name="Deslandes-Herold G."/>
            <person name="Mateo P."/>
            <person name="Robert C.A.M."/>
            <person name="Ahrens C.H."/>
            <person name="Rubio-Somoza I."/>
            <person name="Bruggmann R."/>
            <person name="Erb M."/>
            <person name="Schlaeppi K."/>
        </authorList>
    </citation>
    <scope>NUCLEOTIDE SEQUENCE [LARGE SCALE GENOMIC DNA]</scope>
    <source>
        <strain evidence="2 5">LBA1-1-1.1</strain>
    </source>
</reference>
<sequence>MSVGVPCVSFACTGPVEIIKNKEDGLLVEEGNIDDLANSLMTLIGSEELRKEYGHKAKKNVEGYTFNIVGDKWENILEEQVQKNKTE</sequence>
<dbReference type="InterPro" id="IPR001296">
    <property type="entry name" value="Glyco_trans_1"/>
</dbReference>
<organism evidence="3 4">
    <name type="scientific">Bacillus proteolyticus</name>
    <dbReference type="NCBI Taxonomy" id="2026192"/>
    <lineage>
        <taxon>Bacteria</taxon>
        <taxon>Bacillati</taxon>
        <taxon>Bacillota</taxon>
        <taxon>Bacilli</taxon>
        <taxon>Bacillales</taxon>
        <taxon>Bacillaceae</taxon>
        <taxon>Bacillus</taxon>
        <taxon>Bacillus cereus group</taxon>
    </lineage>
</organism>
<evidence type="ECO:0000259" key="1">
    <source>
        <dbReference type="Pfam" id="PF00534"/>
    </source>
</evidence>
<reference evidence="2" key="3">
    <citation type="submission" date="2024-05" db="EMBL/GenBank/DDBJ databases">
        <authorList>
            <person name="Kreuzer M."/>
            <person name="Schlaeppi K."/>
            <person name="Thoenen L."/>
        </authorList>
    </citation>
    <scope>NUCLEOTIDE SEQUENCE</scope>
    <source>
        <strain evidence="2">LBA1-1-1.1</strain>
    </source>
</reference>
<name>A0AA44KZZ1_9BACI</name>
<dbReference type="EMBL" id="JBEGIE010000055">
    <property type="protein sequence ID" value="MEV4913566.1"/>
    <property type="molecule type" value="Genomic_DNA"/>
</dbReference>
<gene>
    <name evidence="3" type="ORF">BAQ49_19800</name>
    <name evidence="2" type="ORF">MRBLBA1_004479</name>
</gene>
<evidence type="ECO:0000313" key="4">
    <source>
        <dbReference type="Proteomes" id="UP000183185"/>
    </source>
</evidence>
<evidence type="ECO:0000313" key="2">
    <source>
        <dbReference type="EMBL" id="MEV4913566.1"/>
    </source>
</evidence>
<reference evidence="3 4" key="1">
    <citation type="submission" date="2016-06" db="EMBL/GenBank/DDBJ databases">
        <title>First insights into the genetic diversity and population structure of in the Bacillus cereus group bacteria from diverse marine environments.</title>
        <authorList>
            <person name="Liu Y."/>
            <person name="Lai Q."/>
            <person name="Shao Z."/>
        </authorList>
    </citation>
    <scope>NUCLEOTIDE SEQUENCE [LARGE SCALE GENOMIC DNA]</scope>
    <source>
        <strain evidence="3 4">TD42</strain>
    </source>
</reference>
<dbReference type="PANTHER" id="PTHR45947">
    <property type="entry name" value="SULFOQUINOVOSYL TRANSFERASE SQD2"/>
    <property type="match status" value="1"/>
</dbReference>
<dbReference type="GO" id="GO:0016757">
    <property type="term" value="F:glycosyltransferase activity"/>
    <property type="evidence" value="ECO:0007669"/>
    <property type="project" value="InterPro"/>
</dbReference>
<protein>
    <submittedName>
        <fullName evidence="2">Glycosyltransferase</fullName>
    </submittedName>
</protein>
<dbReference type="AlphaFoldDB" id="A0AA44KZZ1"/>
<dbReference type="Gene3D" id="3.40.50.2000">
    <property type="entry name" value="Glycogen Phosphorylase B"/>
    <property type="match status" value="2"/>
</dbReference>
<feature type="domain" description="Glycosyl transferase family 1" evidence="1">
    <location>
        <begin position="1"/>
        <end position="59"/>
    </location>
</feature>
<evidence type="ECO:0000313" key="3">
    <source>
        <dbReference type="EMBL" id="OJE52213.1"/>
    </source>
</evidence>
<dbReference type="PANTHER" id="PTHR45947:SF3">
    <property type="entry name" value="SULFOQUINOVOSYL TRANSFERASE SQD2"/>
    <property type="match status" value="1"/>
</dbReference>
<proteinExistence type="predicted"/>
<dbReference type="Proteomes" id="UP000183185">
    <property type="component" value="Unassembled WGS sequence"/>
</dbReference>
<dbReference type="RefSeq" id="WP_071743866.1">
    <property type="nucleotide sequence ID" value="NZ_JBEGIE010000055.1"/>
</dbReference>
<dbReference type="EMBL" id="MACH01000003">
    <property type="protein sequence ID" value="OJE52213.1"/>
    <property type="molecule type" value="Genomic_DNA"/>
</dbReference>
<comment type="caution">
    <text evidence="3">The sequence shown here is derived from an EMBL/GenBank/DDBJ whole genome shotgun (WGS) entry which is preliminary data.</text>
</comment>
<keyword evidence="5" id="KW-1185">Reference proteome</keyword>
<accession>A0AA44KZZ1</accession>
<dbReference type="InterPro" id="IPR050194">
    <property type="entry name" value="Glycosyltransferase_grp1"/>
</dbReference>
<dbReference type="SUPFAM" id="SSF53756">
    <property type="entry name" value="UDP-Glycosyltransferase/glycogen phosphorylase"/>
    <property type="match status" value="1"/>
</dbReference>
<evidence type="ECO:0000313" key="5">
    <source>
        <dbReference type="Proteomes" id="UP001552502"/>
    </source>
</evidence>